<feature type="compositionally biased region" description="Basic and acidic residues" evidence="1">
    <location>
        <begin position="761"/>
        <end position="779"/>
    </location>
</feature>
<feature type="compositionally biased region" description="Low complexity" evidence="1">
    <location>
        <begin position="1157"/>
        <end position="1184"/>
    </location>
</feature>
<evidence type="ECO:0000256" key="1">
    <source>
        <dbReference type="SAM" id="MobiDB-lite"/>
    </source>
</evidence>
<evidence type="ECO:0000313" key="2">
    <source>
        <dbReference type="EMBL" id="KAK6992442.1"/>
    </source>
</evidence>
<feature type="compositionally biased region" description="Polar residues" evidence="1">
    <location>
        <begin position="418"/>
        <end position="431"/>
    </location>
</feature>
<feature type="compositionally biased region" description="Low complexity" evidence="1">
    <location>
        <begin position="1216"/>
        <end position="1235"/>
    </location>
</feature>
<protein>
    <submittedName>
        <fullName evidence="2">Uncharacterized protein</fullName>
    </submittedName>
</protein>
<feature type="compositionally biased region" description="Polar residues" evidence="1">
    <location>
        <begin position="128"/>
        <end position="139"/>
    </location>
</feature>
<feature type="compositionally biased region" description="Pro residues" evidence="1">
    <location>
        <begin position="314"/>
        <end position="329"/>
    </location>
</feature>
<sequence length="1399" mass="149370">MSEGFYLQLQVGSQSPERDPGLVYPDPNGHPLPAEDAEELARDPGANDDEEDEEDEEEEGEVGAEGTDEESDELESSPLRPPPQIRQPLPSQSFASTVPLRLPPHPEDPQVGGGYKRREASPLPPDQQPATRFRQNITPSKRAGPTAKALHVTRRAQPSLPGITAIASTSAADPPAPPLATSTPQHRPEVNRWPPPQPPPRAPLAADGLSRPPPYALPGQVPASAKEEALKLFDSPSKLARSTSIEPAKRRLAAKSPQRASSAVPTFPKQFYTKKQLQAKRKQAQELAALQQELADTILPPPPPPSSNMWEDIPIPPPPDAHSLPPPPEGTGDANAHINSVSQNMDPFNMSPSFDPSMPLPEASAEASAPPAEAFPGSTNRHDDPASLFETDENVVYGHRSPSPRPLDDGTDAESHARSPSANFSRASSVVDSEARGPSLSAIDNDADSGDEADSGEDAEVETLDAVQSVGGDVGGRLSDEQGEVVKEYLTEVKQLIQVYQAKSGVTTDRLSRILVNDLSHTTDRRTGPNFWNIYQALATDPRFAVAEYQRYDKKFKGSFDDLPQTMPLNKMYTLFKAAKQDRAGEALLQYSRLADLDRMETLATRGRQFKQFCETLKVKFQEMSDKKFNAIAFVIGSHVSEDGELGNVIATPALAEAFSNAFKHPVSGKGYSNSDLLGVAKTVSYNSEMVNVLSKGTVLPIATTSADPSGAASASQVNASAGPSNASAGPSARPTRASAATSAVASTSAAPSAPSQVVVKTEEKGRHVGGTRAKDLDWRSATGQKPVPLPNEPADTKWLHGRWNEMSEGIINERFFSKTIRGDFPWLSLFEMLQKAGLRLVGWPNNVRLPGEKKKGNKKGMAGWRMKEVTWFNVALVEWSKTGYGLRLQRYTAQDANTDYFIICHDYTLVPPTEPNQLDHYWSTCNNQRVRCARLNGDLFEATIDLRRPGNPAITAARLTGKEDSSDEEGVVEVAPPKKKKTRKAKAEAAPAKAAPAKADKGKGKAVEVVEDDSDTDDDRPLGRGAMEVDDHNGLGYIDPDDAEYVDSSEKKSTKSKRATAPKATTSKRTRGPHASPTSSDFFLNDTETGERPPKKTKASVNPPARPAANVQQEGGGGAGSSSANASAVPSAMASAGTSANSRPRPAPRKVVTFNAPASPASPAPSAALSPQQNLANKLAQQAGRMSNWHAVYGNDSKTSAAAEDVPPQPQDVPTAPARRTRSATAAAEKASTSTKKKTKAKASTKASAKASAEASAEVSAEGSGSPETVIPAYIRQSPPPHTHYKGVMYTTDGEAMPMGHIVAGDGPSANYLIPHTGTSNPPPPVAPPVAPSVAPPPPTVVARPPNPFDEYVELMTRMDEVRASARLPGNDFKAIMGEYAALKARATEIERGLVGGD</sequence>
<feature type="region of interest" description="Disordered" evidence="1">
    <location>
        <begin position="1"/>
        <end position="220"/>
    </location>
</feature>
<comment type="caution">
    <text evidence="2">The sequence shown here is derived from an EMBL/GenBank/DDBJ whole genome shotgun (WGS) entry which is preliminary data.</text>
</comment>
<feature type="region of interest" description="Disordered" evidence="1">
    <location>
        <begin position="958"/>
        <end position="1248"/>
    </location>
</feature>
<feature type="compositionally biased region" description="Low complexity" evidence="1">
    <location>
        <begin position="1122"/>
        <end position="1138"/>
    </location>
</feature>
<dbReference type="GO" id="GO:0031124">
    <property type="term" value="P:mRNA 3'-end processing"/>
    <property type="evidence" value="ECO:0007669"/>
    <property type="project" value="TreeGrafter"/>
</dbReference>
<feature type="region of interest" description="Disordered" evidence="1">
    <location>
        <begin position="296"/>
        <end position="460"/>
    </location>
</feature>
<evidence type="ECO:0000313" key="3">
    <source>
        <dbReference type="Proteomes" id="UP001362999"/>
    </source>
</evidence>
<name>A0AAV9ZVK8_9AGAR</name>
<dbReference type="Proteomes" id="UP001362999">
    <property type="component" value="Unassembled WGS sequence"/>
</dbReference>
<feature type="compositionally biased region" description="Basic and acidic residues" evidence="1">
    <location>
        <begin position="999"/>
        <end position="1009"/>
    </location>
</feature>
<dbReference type="PANTHER" id="PTHR12460:SF0">
    <property type="entry name" value="CID DOMAIN-CONTAINING PROTEIN-RELATED"/>
    <property type="match status" value="1"/>
</dbReference>
<reference evidence="2 3" key="1">
    <citation type="journal article" date="2024" name="J Genomics">
        <title>Draft genome sequencing and assembly of Favolaschia claudopus CIRM-BRFM 2984 isolated from oak limbs.</title>
        <authorList>
            <person name="Navarro D."/>
            <person name="Drula E."/>
            <person name="Chaduli D."/>
            <person name="Cazenave R."/>
            <person name="Ahrendt S."/>
            <person name="Wang J."/>
            <person name="Lipzen A."/>
            <person name="Daum C."/>
            <person name="Barry K."/>
            <person name="Grigoriev I.V."/>
            <person name="Favel A."/>
            <person name="Rosso M.N."/>
            <person name="Martin F."/>
        </authorList>
    </citation>
    <scope>NUCLEOTIDE SEQUENCE [LARGE SCALE GENOMIC DNA]</scope>
    <source>
        <strain evidence="2 3">CIRM-BRFM 2984</strain>
    </source>
</reference>
<keyword evidence="3" id="KW-1185">Reference proteome</keyword>
<organism evidence="2 3">
    <name type="scientific">Favolaschia claudopus</name>
    <dbReference type="NCBI Taxonomy" id="2862362"/>
    <lineage>
        <taxon>Eukaryota</taxon>
        <taxon>Fungi</taxon>
        <taxon>Dikarya</taxon>
        <taxon>Basidiomycota</taxon>
        <taxon>Agaricomycotina</taxon>
        <taxon>Agaricomycetes</taxon>
        <taxon>Agaricomycetidae</taxon>
        <taxon>Agaricales</taxon>
        <taxon>Marasmiineae</taxon>
        <taxon>Mycenaceae</taxon>
        <taxon>Favolaschia</taxon>
    </lineage>
</organism>
<feature type="compositionally biased region" description="Acidic residues" evidence="1">
    <location>
        <begin position="46"/>
        <end position="75"/>
    </location>
</feature>
<feature type="compositionally biased region" description="Polar residues" evidence="1">
    <location>
        <begin position="706"/>
        <end position="718"/>
    </location>
</feature>
<feature type="compositionally biased region" description="Low complexity" evidence="1">
    <location>
        <begin position="356"/>
        <end position="376"/>
    </location>
</feature>
<dbReference type="PANTHER" id="PTHR12460">
    <property type="entry name" value="CYCLIN-DEPENDENT KINASE INHIBITOR-RELATED PROTEIN"/>
    <property type="match status" value="1"/>
</dbReference>
<dbReference type="EMBL" id="JAWWNJ010000110">
    <property type="protein sequence ID" value="KAK6992442.1"/>
    <property type="molecule type" value="Genomic_DNA"/>
</dbReference>
<feature type="compositionally biased region" description="Low complexity" evidence="1">
    <location>
        <begin position="719"/>
        <end position="756"/>
    </location>
</feature>
<feature type="compositionally biased region" description="Acidic residues" evidence="1">
    <location>
        <begin position="1010"/>
        <end position="1019"/>
    </location>
</feature>
<feature type="compositionally biased region" description="Basic residues" evidence="1">
    <location>
        <begin position="1055"/>
        <end position="1073"/>
    </location>
</feature>
<feature type="region of interest" description="Disordered" evidence="1">
    <location>
        <begin position="706"/>
        <end position="795"/>
    </location>
</feature>
<feature type="compositionally biased region" description="Pro residues" evidence="1">
    <location>
        <begin position="193"/>
        <end position="202"/>
    </location>
</feature>
<gene>
    <name evidence="2" type="ORF">R3P38DRAFT_3225845</name>
</gene>
<feature type="compositionally biased region" description="Basic and acidic residues" evidence="1">
    <location>
        <begin position="1020"/>
        <end position="1034"/>
    </location>
</feature>
<feature type="region of interest" description="Disordered" evidence="1">
    <location>
        <begin position="237"/>
        <end position="267"/>
    </location>
</feature>
<proteinExistence type="predicted"/>
<feature type="compositionally biased region" description="Low complexity" evidence="1">
    <location>
        <begin position="989"/>
        <end position="998"/>
    </location>
</feature>
<accession>A0AAV9ZVK8</accession>
<feature type="compositionally biased region" description="Polar residues" evidence="1">
    <location>
        <begin position="337"/>
        <end position="354"/>
    </location>
</feature>
<dbReference type="GO" id="GO:0000993">
    <property type="term" value="F:RNA polymerase II complex binding"/>
    <property type="evidence" value="ECO:0007669"/>
    <property type="project" value="TreeGrafter"/>
</dbReference>
<feature type="compositionally biased region" description="Acidic residues" evidence="1">
    <location>
        <begin position="445"/>
        <end position="460"/>
    </location>
</feature>
<feature type="compositionally biased region" description="Low complexity" evidence="1">
    <location>
        <begin position="161"/>
        <end position="184"/>
    </location>
</feature>